<keyword evidence="5" id="KW-0472">Membrane</keyword>
<dbReference type="InterPro" id="IPR011012">
    <property type="entry name" value="Longin-like_dom_sf"/>
</dbReference>
<feature type="domain" description="AP complex mu/sigma subunit" evidence="6">
    <location>
        <begin position="2"/>
        <end position="83"/>
    </location>
</feature>
<evidence type="ECO:0000313" key="7">
    <source>
        <dbReference type="EMBL" id="MED6167570.1"/>
    </source>
</evidence>
<evidence type="ECO:0000256" key="5">
    <source>
        <dbReference type="ARBA" id="ARBA00023136"/>
    </source>
</evidence>
<sequence length="103" mass="12116">MKYYVPLEDSEKHKVEYEVHHLVVNRDSKYTNFVEEICWVVLPLCVDITDNELAYLECIHLFVEILDHFFSNVCELDLVFNFRCSDLTSTHANFQKPLSFAPG</sequence>
<dbReference type="EMBL" id="JASCZI010151042">
    <property type="protein sequence ID" value="MED6167570.1"/>
    <property type="molecule type" value="Genomic_DNA"/>
</dbReference>
<organism evidence="7 8">
    <name type="scientific">Stylosanthes scabra</name>
    <dbReference type="NCBI Taxonomy" id="79078"/>
    <lineage>
        <taxon>Eukaryota</taxon>
        <taxon>Viridiplantae</taxon>
        <taxon>Streptophyta</taxon>
        <taxon>Embryophyta</taxon>
        <taxon>Tracheophyta</taxon>
        <taxon>Spermatophyta</taxon>
        <taxon>Magnoliopsida</taxon>
        <taxon>eudicotyledons</taxon>
        <taxon>Gunneridae</taxon>
        <taxon>Pentapetalae</taxon>
        <taxon>rosids</taxon>
        <taxon>fabids</taxon>
        <taxon>Fabales</taxon>
        <taxon>Fabaceae</taxon>
        <taxon>Papilionoideae</taxon>
        <taxon>50 kb inversion clade</taxon>
        <taxon>dalbergioids sensu lato</taxon>
        <taxon>Dalbergieae</taxon>
        <taxon>Pterocarpus clade</taxon>
        <taxon>Stylosanthes</taxon>
    </lineage>
</organism>
<keyword evidence="8" id="KW-1185">Reference proteome</keyword>
<dbReference type="InterPro" id="IPR016635">
    <property type="entry name" value="AP_complex_ssu"/>
</dbReference>
<evidence type="ECO:0000313" key="8">
    <source>
        <dbReference type="Proteomes" id="UP001341840"/>
    </source>
</evidence>
<gene>
    <name evidence="7" type="primary">AP17_1</name>
    <name evidence="7" type="ORF">PIB30_003947</name>
</gene>
<comment type="subcellular location">
    <subcellularLocation>
        <location evidence="1">Endomembrane system</location>
    </subcellularLocation>
</comment>
<evidence type="ECO:0000256" key="1">
    <source>
        <dbReference type="ARBA" id="ARBA00004308"/>
    </source>
</evidence>
<comment type="caution">
    <text evidence="7">The sequence shown here is derived from an EMBL/GenBank/DDBJ whole genome shotgun (WGS) entry which is preliminary data.</text>
</comment>
<evidence type="ECO:0000256" key="3">
    <source>
        <dbReference type="ARBA" id="ARBA00022448"/>
    </source>
</evidence>
<dbReference type="Gene3D" id="3.30.450.60">
    <property type="match status" value="1"/>
</dbReference>
<keyword evidence="4" id="KW-0653">Protein transport</keyword>
<protein>
    <submittedName>
        <fullName evidence="7">AP-2 complex subunit sigma</fullName>
    </submittedName>
</protein>
<reference evidence="7 8" key="1">
    <citation type="journal article" date="2023" name="Plants (Basel)">
        <title>Bridging the Gap: Combining Genomics and Transcriptomics Approaches to Understand Stylosanthes scabra, an Orphan Legume from the Brazilian Caatinga.</title>
        <authorList>
            <person name="Ferreira-Neto J.R.C."/>
            <person name="da Silva M.D."/>
            <person name="Binneck E."/>
            <person name="de Melo N.F."/>
            <person name="da Silva R.H."/>
            <person name="de Melo A.L.T.M."/>
            <person name="Pandolfi V."/>
            <person name="Bustamante F.O."/>
            <person name="Brasileiro-Vidal A.C."/>
            <person name="Benko-Iseppon A.M."/>
        </authorList>
    </citation>
    <scope>NUCLEOTIDE SEQUENCE [LARGE SCALE GENOMIC DNA]</scope>
    <source>
        <tissue evidence="7">Leaves</tissue>
    </source>
</reference>
<name>A0ABU6V4Y5_9FABA</name>
<evidence type="ECO:0000259" key="6">
    <source>
        <dbReference type="Pfam" id="PF01217"/>
    </source>
</evidence>
<dbReference type="PANTHER" id="PTHR11753">
    <property type="entry name" value="ADAPTOR COMPLEXES SMALL SUBUNIT FAMILY"/>
    <property type="match status" value="1"/>
</dbReference>
<accession>A0ABU6V4Y5</accession>
<keyword evidence="3" id="KW-0813">Transport</keyword>
<proteinExistence type="inferred from homology"/>
<dbReference type="Pfam" id="PF01217">
    <property type="entry name" value="Clat_adaptor_s"/>
    <property type="match status" value="1"/>
</dbReference>
<comment type="similarity">
    <text evidence="2">Belongs to the adaptor complexes small subunit family.</text>
</comment>
<dbReference type="SUPFAM" id="SSF64356">
    <property type="entry name" value="SNARE-like"/>
    <property type="match status" value="1"/>
</dbReference>
<evidence type="ECO:0000256" key="2">
    <source>
        <dbReference type="ARBA" id="ARBA00006972"/>
    </source>
</evidence>
<dbReference type="InterPro" id="IPR022775">
    <property type="entry name" value="AP_mu_sigma_su"/>
</dbReference>
<evidence type="ECO:0000256" key="4">
    <source>
        <dbReference type="ARBA" id="ARBA00022927"/>
    </source>
</evidence>
<dbReference type="Proteomes" id="UP001341840">
    <property type="component" value="Unassembled WGS sequence"/>
</dbReference>